<accession>A0A8X6JYG2</accession>
<dbReference type="AlphaFoldDB" id="A0A8X6JYG2"/>
<keyword evidence="2" id="KW-1185">Reference proteome</keyword>
<evidence type="ECO:0008006" key="3">
    <source>
        <dbReference type="Google" id="ProtNLM"/>
    </source>
</evidence>
<dbReference type="Gene3D" id="3.30.420.10">
    <property type="entry name" value="Ribonuclease H-like superfamily/Ribonuclease H"/>
    <property type="match status" value="1"/>
</dbReference>
<protein>
    <recommendedName>
        <fullName evidence="3">Transposase</fullName>
    </recommendedName>
</protein>
<dbReference type="GO" id="GO:0003676">
    <property type="term" value="F:nucleic acid binding"/>
    <property type="evidence" value="ECO:0007669"/>
    <property type="project" value="InterPro"/>
</dbReference>
<evidence type="ECO:0000313" key="1">
    <source>
        <dbReference type="EMBL" id="GFR22536.1"/>
    </source>
</evidence>
<dbReference type="InterPro" id="IPR036397">
    <property type="entry name" value="RNaseH_sf"/>
</dbReference>
<dbReference type="EMBL" id="BMAO01038089">
    <property type="protein sequence ID" value="GFR22536.1"/>
    <property type="molecule type" value="Genomic_DNA"/>
</dbReference>
<name>A0A8X6JYG2_TRICU</name>
<sequence length="115" mass="12814">MNTKNNNSSHFNGGFSNVGSHFDNSNLHHCNASSHAALIVSELLTKMGVPMLFQPPCSHDLVPEDFFSFPKTKRTLKRTRHGTLKAHRLLIFARRACNKDLCVQRDPASTLPLGD</sequence>
<gene>
    <name evidence="1" type="ORF">TNCT_241671</name>
</gene>
<reference evidence="1" key="1">
    <citation type="submission" date="2020-07" db="EMBL/GenBank/DDBJ databases">
        <title>Multicomponent nature underlies the extraordinary mechanical properties of spider dragline silk.</title>
        <authorList>
            <person name="Kono N."/>
            <person name="Nakamura H."/>
            <person name="Mori M."/>
            <person name="Yoshida Y."/>
            <person name="Ohtoshi R."/>
            <person name="Malay A.D."/>
            <person name="Moran D.A.P."/>
            <person name="Tomita M."/>
            <person name="Numata K."/>
            <person name="Arakawa K."/>
        </authorList>
    </citation>
    <scope>NUCLEOTIDE SEQUENCE</scope>
</reference>
<dbReference type="OrthoDB" id="6513831at2759"/>
<organism evidence="1 2">
    <name type="scientific">Trichonephila clavata</name>
    <name type="common">Joro spider</name>
    <name type="synonym">Nephila clavata</name>
    <dbReference type="NCBI Taxonomy" id="2740835"/>
    <lineage>
        <taxon>Eukaryota</taxon>
        <taxon>Metazoa</taxon>
        <taxon>Ecdysozoa</taxon>
        <taxon>Arthropoda</taxon>
        <taxon>Chelicerata</taxon>
        <taxon>Arachnida</taxon>
        <taxon>Araneae</taxon>
        <taxon>Araneomorphae</taxon>
        <taxon>Entelegynae</taxon>
        <taxon>Araneoidea</taxon>
        <taxon>Nephilidae</taxon>
        <taxon>Trichonephila</taxon>
    </lineage>
</organism>
<comment type="caution">
    <text evidence="1">The sequence shown here is derived from an EMBL/GenBank/DDBJ whole genome shotgun (WGS) entry which is preliminary data.</text>
</comment>
<evidence type="ECO:0000313" key="2">
    <source>
        <dbReference type="Proteomes" id="UP000887116"/>
    </source>
</evidence>
<proteinExistence type="predicted"/>
<dbReference type="Proteomes" id="UP000887116">
    <property type="component" value="Unassembled WGS sequence"/>
</dbReference>